<dbReference type="CDD" id="cd04301">
    <property type="entry name" value="NAT_SF"/>
    <property type="match status" value="1"/>
</dbReference>
<evidence type="ECO:0000259" key="1">
    <source>
        <dbReference type="PROSITE" id="PS51186"/>
    </source>
</evidence>
<reference evidence="2 3" key="1">
    <citation type="submission" date="2024-02" db="EMBL/GenBank/DDBJ databases">
        <title>A nitrogen-fixing paenibacillus bacterium.</title>
        <authorList>
            <person name="Zhang W.L."/>
            <person name="Chen S.F."/>
        </authorList>
    </citation>
    <scope>NUCLEOTIDE SEQUENCE [LARGE SCALE GENOMIC DNA]</scope>
    <source>
        <strain evidence="2 3">M1</strain>
    </source>
</reference>
<dbReference type="PROSITE" id="PS51186">
    <property type="entry name" value="GNAT"/>
    <property type="match status" value="1"/>
</dbReference>
<dbReference type="SUPFAM" id="SSF55729">
    <property type="entry name" value="Acyl-CoA N-acyltransferases (Nat)"/>
    <property type="match status" value="1"/>
</dbReference>
<dbReference type="RefSeq" id="WP_331847207.1">
    <property type="nucleotide sequence ID" value="NZ_JAZHPZ010000006.1"/>
</dbReference>
<name>A0ABU7VTD8_9BACL</name>
<accession>A0ABU7VTD8</accession>
<feature type="domain" description="N-acetyltransferase" evidence="1">
    <location>
        <begin position="17"/>
        <end position="181"/>
    </location>
</feature>
<dbReference type="InterPro" id="IPR000182">
    <property type="entry name" value="GNAT_dom"/>
</dbReference>
<gene>
    <name evidence="2" type="ORF">V3851_14185</name>
</gene>
<dbReference type="Gene3D" id="3.40.630.30">
    <property type="match status" value="1"/>
</dbReference>
<keyword evidence="3" id="KW-1185">Reference proteome</keyword>
<evidence type="ECO:0000313" key="3">
    <source>
        <dbReference type="Proteomes" id="UP001306950"/>
    </source>
</evidence>
<evidence type="ECO:0000313" key="2">
    <source>
        <dbReference type="EMBL" id="MEF2966986.1"/>
    </source>
</evidence>
<dbReference type="EMBL" id="JAZHPZ010000006">
    <property type="protein sequence ID" value="MEF2966986.1"/>
    <property type="molecule type" value="Genomic_DNA"/>
</dbReference>
<comment type="caution">
    <text evidence="2">The sequence shown here is derived from an EMBL/GenBank/DDBJ whole genome shotgun (WGS) entry which is preliminary data.</text>
</comment>
<protein>
    <submittedName>
        <fullName evidence="2">GNAT family N-acetyltransferase</fullName>
    </submittedName>
</protein>
<proteinExistence type="predicted"/>
<dbReference type="InterPro" id="IPR016181">
    <property type="entry name" value="Acyl_CoA_acyltransferase"/>
</dbReference>
<organism evidence="2 3">
    <name type="scientific">Paenibacillus haidiansis</name>
    <dbReference type="NCBI Taxonomy" id="1574488"/>
    <lineage>
        <taxon>Bacteria</taxon>
        <taxon>Bacillati</taxon>
        <taxon>Bacillota</taxon>
        <taxon>Bacilli</taxon>
        <taxon>Bacillales</taxon>
        <taxon>Paenibacillaceae</taxon>
        <taxon>Paenibacillus</taxon>
    </lineage>
</organism>
<dbReference type="Proteomes" id="UP001306950">
    <property type="component" value="Unassembled WGS sequence"/>
</dbReference>
<dbReference type="Pfam" id="PF00583">
    <property type="entry name" value="Acetyltransf_1"/>
    <property type="match status" value="1"/>
</dbReference>
<sequence length="187" mass="21283">MSRMINPLPETGETERLVIDNAVMEDCAALQKICETWEDKALLEGSPFESDYIQTCLTTGDLPPIPGATKENYRFKSIRLKESGETIGFFDLYYGYPAPTTVWISMFVMDKACRKHGFAREAIEWIIGECKKSDYEKIGIGVHLKNWRGLRFWIKAGFNHAFAVYGDETYSEDTYALIGLERIIKAG</sequence>